<sequence length="1761" mass="198863">RRPNPFTSPEYEGSPLSCAYYGDDAVHLMQCLWEEPPNNLNMLMLLYDIAYGSIIIDIHHQGINIGPALAYCLSSIKLQTKYRQWIRAVRPDRYPSILPYIQILSSHSVSEQRTQAIRLLLKSLSHNYISCSSNNYSPRGYDQLVSISRSTIQQPVQNVSRQGDDLISISKSLTLSEELKEPDLEQLIYDPMAAVISKLNTVKLDLSMSILALISINELEEEDRINQVVYDDDNGESVNKGLDMDGGTLRKTVTNGNVLEIIRKDVVDVLLANAAIRAKLSTQDTSFSLLVDCRDAIALRAVKLIDRYLCSAEYNSNDNNLARLESIMQLCTDLLPIICVSRPNISSWSPSHAISRRLLLSEYNLGSDYIQYLSSIVTPNSDNQYHHDVFIQVGTAASQSCLPKLLVASSSHLVSLLLPGILLVHSSRLHMPRLIFTGVFTMGSTDDIPDANRHLSQNHCVITTSSLLSIGLSSGELHLPSQTNVVIEDYDAVVYEEYIPVSCCTRPSSSSYHRLSQWNISLIRHLVQPILSYSRKSRSSSAVAKPSLSSILHQLISHGISKLSIFTSPAVSHPEKGPEQLILDNDTFYHDSIRPYLVEHLLEMHANEITANCTDMDKNMMRYILNRDDIADERLDNPRLLFLHDIVHHHLPKCWHMRYDHDYILGPTKPHFFLSSSPIPSAIAIPCFWPTSALDSADLMFSSPEVTVILTLFSYHYLGYDGQQDINQVLLLSSCHIPMQISAIAPDITTLLSSCHNAITESAGATYRNADIYRIHYTSGITRNNISSYIERVDMRRDHCLSSIFSGPLSHRNRTGCQQVVVDISKQRSEITVNRFREYVLEYNHQSNSRRISDIGYNDAVSGKLLRERMFPFSASVSCSCSPQYYDILSSHIPDLVYINNIGAIDILLTNTDDTVGVTVVLDIRSSLSDLERIVDRLSEHSAAHIYVTLSSSDMEHITHHLLPASVRDKSVTAGNYRISAAELTEYMEWRSSHQPALPIVMYKAPEPILVPGISSSDRSQQLPNLYISELSAESKSDPVPLISHYPLSRISIYGHGYPWATPQLSISTSLLSNPTFNMDRVHVVPGIDLILHMEQQMIAISLEEATSISTSSHSSAWTIRSITGFVIDQSLISPCSSNTDYHDAMAIYRLLDGRLPAGPIPSLTQSNLIDFSQFLDSCERVRAIGYSAITWRKGQDCLDEYNKAKHLTAWAWEKAQKSHGEANGSLPENMYDAILMIFEETRWGVSPSDVIVLASHYDERSLGNMMAVVRGHNQKWLKKEKMWVEARDAELREQQFYERTRAENERIQAEIAAEHGAIHNLMKEVKYQEMVARNRKREMDMLQLEESKAEWKLWAHENRLSPKMLSQPYHLERKTETDRPVGDHDISQVDNSIPDPDWVANISDRHTKYIQTIGQSYEELIRAEAEETDKYEVIVASWISSIEMAWIDKEEKNLDRLIAEARSSLRTSEGAWDGEDKESIVEEIERRAEAAFQQNIVKPPSSSGSEKASICLDQLLNQALSDDKLLRQSLRNGKKRELRLRISLLTGQEIDADHNCDSRSCCDMLSSCDISRLDNNSVREIYDIIQSERELEKADELAMVADLNISQQLSLYHHDINRVIQVRDKLSALMEALQNAKTSVMQWNNANDDETESGKGAEPDLHGIIRLSEYNSRTRSLQGRHDAASREASAGDQRASPSITRDILEPMYYTSYIALPSPKHDIPATNNNGDGMSTTLWPFSQATPVQKRKRNGRRRQRIKH</sequence>
<feature type="compositionally biased region" description="Polar residues" evidence="1">
    <location>
        <begin position="1725"/>
        <end position="1745"/>
    </location>
</feature>
<evidence type="ECO:0000256" key="1">
    <source>
        <dbReference type="SAM" id="MobiDB-lite"/>
    </source>
</evidence>
<feature type="compositionally biased region" description="Basic residues" evidence="1">
    <location>
        <begin position="1747"/>
        <end position="1761"/>
    </location>
</feature>
<feature type="region of interest" description="Disordered" evidence="1">
    <location>
        <begin position="1724"/>
        <end position="1761"/>
    </location>
</feature>
<name>A0A0H5RQM0_9EUKA</name>
<protein>
    <submittedName>
        <fullName evidence="2">Uncharacterized protein</fullName>
    </submittedName>
</protein>
<dbReference type="EMBL" id="HACM01010562">
    <property type="protein sequence ID" value="CRZ11004.1"/>
    <property type="molecule type" value="Transcribed_RNA"/>
</dbReference>
<accession>A0A0H5RQM0</accession>
<organism evidence="2">
    <name type="scientific">Spongospora subterranea</name>
    <dbReference type="NCBI Taxonomy" id="70186"/>
    <lineage>
        <taxon>Eukaryota</taxon>
        <taxon>Sar</taxon>
        <taxon>Rhizaria</taxon>
        <taxon>Endomyxa</taxon>
        <taxon>Phytomyxea</taxon>
        <taxon>Plasmodiophorida</taxon>
        <taxon>Plasmodiophoridae</taxon>
        <taxon>Spongospora</taxon>
    </lineage>
</organism>
<reference evidence="2" key="1">
    <citation type="submission" date="2015-04" db="EMBL/GenBank/DDBJ databases">
        <title>The genome sequence of the plant pathogenic Rhizarian Plasmodiophora brassicae reveals insights in its biotrophic life cycle and the origin of chitin synthesis.</title>
        <authorList>
            <person name="Schwelm A."/>
            <person name="Fogelqvist J."/>
            <person name="Knaust A."/>
            <person name="Julke S."/>
            <person name="Lilja T."/>
            <person name="Dhandapani V."/>
            <person name="Bonilla-Rosso G."/>
            <person name="Karlsson M."/>
            <person name="Shevchenko A."/>
            <person name="Choi S.R."/>
            <person name="Kim H.G."/>
            <person name="Park J.Y."/>
            <person name="Lim Y.P."/>
            <person name="Ludwig-Muller J."/>
            <person name="Dixelius C."/>
        </authorList>
    </citation>
    <scope>NUCLEOTIDE SEQUENCE</scope>
    <source>
        <tissue evidence="2">Potato root galls</tissue>
    </source>
</reference>
<proteinExistence type="predicted"/>
<feature type="region of interest" description="Disordered" evidence="1">
    <location>
        <begin position="1673"/>
        <end position="1700"/>
    </location>
</feature>
<evidence type="ECO:0000313" key="2">
    <source>
        <dbReference type="EMBL" id="CRZ11004.1"/>
    </source>
</evidence>
<feature type="non-terminal residue" evidence="2">
    <location>
        <position position="1"/>
    </location>
</feature>